<dbReference type="Proteomes" id="UP000000939">
    <property type="component" value="Chromosome"/>
</dbReference>
<proteinExistence type="predicted"/>
<evidence type="ECO:0000256" key="1">
    <source>
        <dbReference type="SAM" id="SignalP"/>
    </source>
</evidence>
<evidence type="ECO:0000313" key="2">
    <source>
        <dbReference type="EMBL" id="ADG91836.1"/>
    </source>
</evidence>
<dbReference type="AlphaFoldDB" id="D5V4A3"/>
<dbReference type="EMBL" id="CP001999">
    <property type="protein sequence ID" value="ADG91836.1"/>
    <property type="molecule type" value="Genomic_DNA"/>
</dbReference>
<feature type="signal peptide" evidence="1">
    <location>
        <begin position="1"/>
        <end position="19"/>
    </location>
</feature>
<keyword evidence="1" id="KW-0732">Signal</keyword>
<dbReference type="eggNOG" id="ENOG503190V">
    <property type="taxonomic scope" value="Bacteria"/>
</dbReference>
<dbReference type="RefSeq" id="WP_013133981.1">
    <property type="nucleotide sequence ID" value="NC_014166.1"/>
</dbReference>
<dbReference type="KEGG" id="ant:Arnit_0169"/>
<organism evidence="2 3">
    <name type="scientific">Arcobacter nitrofigilis (strain ATCC 33309 / DSM 7299 / CCUG 15893 / LMG 7604 / NCTC 12251 / CI)</name>
    <name type="common">Campylobacter nitrofigilis</name>
    <dbReference type="NCBI Taxonomy" id="572480"/>
    <lineage>
        <taxon>Bacteria</taxon>
        <taxon>Pseudomonadati</taxon>
        <taxon>Campylobacterota</taxon>
        <taxon>Epsilonproteobacteria</taxon>
        <taxon>Campylobacterales</taxon>
        <taxon>Arcobacteraceae</taxon>
        <taxon>Arcobacter</taxon>
    </lineage>
</organism>
<gene>
    <name evidence="2" type="ordered locus">Arnit_0169</name>
</gene>
<keyword evidence="3" id="KW-1185">Reference proteome</keyword>
<evidence type="ECO:0008006" key="4">
    <source>
        <dbReference type="Google" id="ProtNLM"/>
    </source>
</evidence>
<protein>
    <recommendedName>
        <fullName evidence="4">Periplasmic protein</fullName>
    </recommendedName>
</protein>
<sequence length="273" mass="31731" precursor="true">MIKKILISVFLVMSLSANDLLNQKIENFIGTHSYLTHKNLINFIFKKEYQFTTVDGLNYQTILKTLKENGLLTLAFNAPKDIEVTFKINSNPTKSLKILKDTLKSLGYYYYFTKHTVYDGTESLTWTIKLKTEAAIDPLVLSNELFQHDFKVTNITKEENDKWVYELDTTNASLYDATYVSTNEKISFSKPLSPYFIKIDKASTIFIASKTLNSWLPYVVFYDEHLNILKVSKEEKVYRNLTLSIPENTRYIKITDLYTLFNIKRGLTVLIKE</sequence>
<dbReference type="OrthoDB" id="5338450at2"/>
<evidence type="ECO:0000313" key="3">
    <source>
        <dbReference type="Proteomes" id="UP000000939"/>
    </source>
</evidence>
<dbReference type="STRING" id="572480.Arnit_0169"/>
<name>D5V4A3_ARCNC</name>
<accession>D5V4A3</accession>
<feature type="chain" id="PRO_5003078338" description="Periplasmic protein" evidence="1">
    <location>
        <begin position="20"/>
        <end position="273"/>
    </location>
</feature>
<dbReference type="HOGENOM" id="CLU_087952_0_0_7"/>
<reference evidence="2 3" key="1">
    <citation type="journal article" date="2010" name="Stand. Genomic Sci.">
        <title>Complete genome sequence of Arcobacter nitrofigilis type strain (CI).</title>
        <authorList>
            <person name="Pati A."/>
            <person name="Gronow S."/>
            <person name="Lapidus A."/>
            <person name="Copeland A."/>
            <person name="Glavina Del Rio T."/>
            <person name="Nolan M."/>
            <person name="Lucas S."/>
            <person name="Tice H."/>
            <person name="Cheng J.F."/>
            <person name="Han C."/>
            <person name="Chertkov O."/>
            <person name="Bruce D."/>
            <person name="Tapia R."/>
            <person name="Goodwin L."/>
            <person name="Pitluck S."/>
            <person name="Liolios K."/>
            <person name="Ivanova N."/>
            <person name="Mavromatis K."/>
            <person name="Chen A."/>
            <person name="Palaniappan K."/>
            <person name="Land M."/>
            <person name="Hauser L."/>
            <person name="Chang Y.J."/>
            <person name="Jeffries C.D."/>
            <person name="Detter J.C."/>
            <person name="Rohde M."/>
            <person name="Goker M."/>
            <person name="Bristow J."/>
            <person name="Eisen J.A."/>
            <person name="Markowitz V."/>
            <person name="Hugenholtz P."/>
            <person name="Klenk H.P."/>
            <person name="Kyrpides N.C."/>
        </authorList>
    </citation>
    <scope>NUCLEOTIDE SEQUENCE [LARGE SCALE GENOMIC DNA]</scope>
    <source>
        <strain evidence="3">ATCC 33309 / DSM 7299 / CCUG 15893 / LMG 7604 / NCTC 12251 / CI</strain>
    </source>
</reference>